<feature type="domain" description="tRNA(Ile)-lysidine/2-thiocytidine synthase N-terminal" evidence="7">
    <location>
        <begin position="233"/>
        <end position="408"/>
    </location>
</feature>
<sequence>MSYNNILIKLYDEWMNNNDWWFSKKESIDIYLSNKYIKYIDDINQYDVIKTNDKKTIIGYIILLDQITRHNNRIKKIDVNYYTSIACVVSFHYLNILKQNNNISISPSVLTAYDKCFLYMPHRHMKDIEMIIDIIDIFKNYYFESYKTNNIEDAKIYKSYLFNTIKNSYNFISTDILKKQIDDFKFYSYENSDIFTEFKDILDNCPKEVLETNPDIIKDPLLHNFDINPYKNIIVSLSGGVDSMLCLYILKHYLCNTNIIAAHINYNNRDKCDEEVKFLKKYCDCLKIPFIYRKIDELNRQECINYGLREMYESITKDIRFDFYKQITDKYFNDIDNTFIVLGHNKDDCFENILTNINYKKNYNNLSGMSIHTKINTINFWRPLLEIDKETIYNYAKKFNIPYLCDSTPKWSMRGIIRDIVKPAMLEISPNIINTFFDLKDKIQADDYLIKEYIIKDIKNKFINVDKTMSITLNLDNPFIKMHDNIILCKNIWYDILNSDNNKKISHKAIYDFVVCINKFINNKTNNKKKFILRNDVYSEMNIIGNDIKIIIIN</sequence>
<evidence type="ECO:0000256" key="4">
    <source>
        <dbReference type="ARBA" id="ARBA00022741"/>
    </source>
</evidence>
<proteinExistence type="inferred from homology"/>
<dbReference type="InterPro" id="IPR014729">
    <property type="entry name" value="Rossmann-like_a/b/a_fold"/>
</dbReference>
<dbReference type="NCBIfam" id="TIGR02432">
    <property type="entry name" value="lysidine_TilS_N"/>
    <property type="match status" value="1"/>
</dbReference>
<dbReference type="GO" id="GO:0008033">
    <property type="term" value="P:tRNA processing"/>
    <property type="evidence" value="ECO:0007669"/>
    <property type="project" value="UniProtKB-KW"/>
</dbReference>
<name>A0A6C0J0G7_9ZZZZ</name>
<evidence type="ECO:0000256" key="1">
    <source>
        <dbReference type="ARBA" id="ARBA00013267"/>
    </source>
</evidence>
<keyword evidence="5" id="KW-0067">ATP-binding</keyword>
<keyword evidence="3" id="KW-0819">tRNA processing</keyword>
<evidence type="ECO:0000256" key="6">
    <source>
        <dbReference type="ARBA" id="ARBA00048539"/>
    </source>
</evidence>
<reference evidence="8" key="1">
    <citation type="journal article" date="2020" name="Nature">
        <title>Giant virus diversity and host interactions through global metagenomics.</title>
        <authorList>
            <person name="Schulz F."/>
            <person name="Roux S."/>
            <person name="Paez-Espino D."/>
            <person name="Jungbluth S."/>
            <person name="Walsh D.A."/>
            <person name="Denef V.J."/>
            <person name="McMahon K.D."/>
            <person name="Konstantinidis K.T."/>
            <person name="Eloe-Fadrosh E.A."/>
            <person name="Kyrpides N.C."/>
            <person name="Woyke T."/>
        </authorList>
    </citation>
    <scope>NUCLEOTIDE SEQUENCE</scope>
    <source>
        <strain evidence="8">GVMAG-M-3300025695-21</strain>
    </source>
</reference>
<dbReference type="InterPro" id="IPR012094">
    <property type="entry name" value="tRNA_Ile_lys_synt"/>
</dbReference>
<dbReference type="InterPro" id="IPR012795">
    <property type="entry name" value="tRNA_Ile_lys_synt_N"/>
</dbReference>
<dbReference type="Gene3D" id="3.40.50.620">
    <property type="entry name" value="HUPs"/>
    <property type="match status" value="1"/>
</dbReference>
<dbReference type="CDD" id="cd01992">
    <property type="entry name" value="TilS_N"/>
    <property type="match status" value="1"/>
</dbReference>
<accession>A0A6C0J0G7</accession>
<dbReference type="InterPro" id="IPR011990">
    <property type="entry name" value="TPR-like_helical_dom_sf"/>
</dbReference>
<evidence type="ECO:0000259" key="7">
    <source>
        <dbReference type="Pfam" id="PF01171"/>
    </source>
</evidence>
<dbReference type="Pfam" id="PF06041">
    <property type="entry name" value="DUF924"/>
    <property type="match status" value="1"/>
</dbReference>
<dbReference type="EC" id="6.3.4.19" evidence="1"/>
<organism evidence="8">
    <name type="scientific">viral metagenome</name>
    <dbReference type="NCBI Taxonomy" id="1070528"/>
    <lineage>
        <taxon>unclassified sequences</taxon>
        <taxon>metagenomes</taxon>
        <taxon>organismal metagenomes</taxon>
    </lineage>
</organism>
<dbReference type="GO" id="GO:0005524">
    <property type="term" value="F:ATP binding"/>
    <property type="evidence" value="ECO:0007669"/>
    <property type="project" value="UniProtKB-KW"/>
</dbReference>
<protein>
    <recommendedName>
        <fullName evidence="1">tRNA(Ile)-lysidine synthetase</fullName>
        <ecNumber evidence="1">6.3.4.19</ecNumber>
    </recommendedName>
</protein>
<dbReference type="SUPFAM" id="SSF48452">
    <property type="entry name" value="TPR-like"/>
    <property type="match status" value="1"/>
</dbReference>
<dbReference type="GO" id="GO:0032267">
    <property type="term" value="F:tRNA(Ile)-lysidine synthase activity"/>
    <property type="evidence" value="ECO:0007669"/>
    <property type="project" value="UniProtKB-EC"/>
</dbReference>
<dbReference type="AlphaFoldDB" id="A0A6C0J0G7"/>
<keyword evidence="2" id="KW-0436">Ligase</keyword>
<dbReference type="SUPFAM" id="SSF52402">
    <property type="entry name" value="Adenine nucleotide alpha hydrolases-like"/>
    <property type="match status" value="1"/>
</dbReference>
<dbReference type="PANTHER" id="PTHR43033">
    <property type="entry name" value="TRNA(ILE)-LYSIDINE SYNTHASE-RELATED"/>
    <property type="match status" value="1"/>
</dbReference>
<dbReference type="Pfam" id="PF01171">
    <property type="entry name" value="ATP_bind_3"/>
    <property type="match status" value="1"/>
</dbReference>
<dbReference type="EMBL" id="MN740303">
    <property type="protein sequence ID" value="QHT99121.1"/>
    <property type="molecule type" value="Genomic_DNA"/>
</dbReference>
<dbReference type="InterPro" id="IPR010323">
    <property type="entry name" value="DUF924"/>
</dbReference>
<evidence type="ECO:0000256" key="3">
    <source>
        <dbReference type="ARBA" id="ARBA00022694"/>
    </source>
</evidence>
<dbReference type="PANTHER" id="PTHR43033:SF3">
    <property type="entry name" value="TRNA(ILE)-LYSIDINE SYNTHETASE"/>
    <property type="match status" value="1"/>
</dbReference>
<evidence type="ECO:0000313" key="8">
    <source>
        <dbReference type="EMBL" id="QHT99121.1"/>
    </source>
</evidence>
<evidence type="ECO:0000256" key="5">
    <source>
        <dbReference type="ARBA" id="ARBA00022840"/>
    </source>
</evidence>
<dbReference type="HAMAP" id="MF_01161">
    <property type="entry name" value="tRNA_Ile_lys_synt"/>
    <property type="match status" value="1"/>
</dbReference>
<dbReference type="InterPro" id="IPR011063">
    <property type="entry name" value="TilS/TtcA_N"/>
</dbReference>
<keyword evidence="4" id="KW-0547">Nucleotide-binding</keyword>
<evidence type="ECO:0000256" key="2">
    <source>
        <dbReference type="ARBA" id="ARBA00022598"/>
    </source>
</evidence>
<comment type="catalytic activity">
    <reaction evidence="6">
        <text>cytidine(34) in tRNA(Ile2) + L-lysine + ATP = lysidine(34) in tRNA(Ile2) + AMP + diphosphate + H(+)</text>
        <dbReference type="Rhea" id="RHEA:43744"/>
        <dbReference type="Rhea" id="RHEA-COMP:10625"/>
        <dbReference type="Rhea" id="RHEA-COMP:10670"/>
        <dbReference type="ChEBI" id="CHEBI:15378"/>
        <dbReference type="ChEBI" id="CHEBI:30616"/>
        <dbReference type="ChEBI" id="CHEBI:32551"/>
        <dbReference type="ChEBI" id="CHEBI:33019"/>
        <dbReference type="ChEBI" id="CHEBI:82748"/>
        <dbReference type="ChEBI" id="CHEBI:83665"/>
        <dbReference type="ChEBI" id="CHEBI:456215"/>
        <dbReference type="EC" id="6.3.4.19"/>
    </reaction>
</comment>